<keyword evidence="2" id="KW-1185">Reference proteome</keyword>
<evidence type="ECO:0000313" key="2">
    <source>
        <dbReference type="Proteomes" id="UP000321915"/>
    </source>
</evidence>
<dbReference type="RefSeq" id="YP_010660463.1">
    <property type="nucleotide sequence ID" value="NC_070877.1"/>
</dbReference>
<organism evidence="1 2">
    <name type="scientific">Arthrobacter phage Qui</name>
    <dbReference type="NCBI Taxonomy" id="2603260"/>
    <lineage>
        <taxon>Viruses</taxon>
        <taxon>Duplodnaviria</taxon>
        <taxon>Heunggongvirae</taxon>
        <taxon>Uroviricota</taxon>
        <taxon>Caudoviricetes</taxon>
        <taxon>Quivirus</taxon>
        <taxon>Quivirus qui</taxon>
    </lineage>
</organism>
<reference evidence="1 2" key="1">
    <citation type="submission" date="2019-07" db="EMBL/GenBank/DDBJ databases">
        <authorList>
            <person name="Abdullah A."/>
            <person name="Lima G.C."/>
            <person name="Cuneo C.K."/>
            <person name="Ennest D.C."/>
            <person name="Fritz K.J."/>
            <person name="Johnson B.T."/>
            <person name="Larson S.M."/>
            <person name="Lemunyete M.N."/>
            <person name="Murray M.B."/>
            <person name="Osmond D.E."/>
            <person name="Patras K.A."/>
            <person name="Ransibrahmanakul S."/>
            <person name="Simpson K.A."/>
            <person name="Thull B.S."/>
            <person name="Wetzel S."/>
            <person name="Bonilla J.A."/>
            <person name="Klyczek K."/>
            <person name="Garlena R.A."/>
            <person name="Russell D.A."/>
            <person name="Pope W.H."/>
            <person name="Jacobs-Sera D."/>
            <person name="Hatfull G.F."/>
        </authorList>
    </citation>
    <scope>NUCLEOTIDE SEQUENCE [LARGE SCALE GENOMIC DNA]</scope>
</reference>
<gene>
    <name evidence="1" type="primary">97</name>
    <name evidence="1" type="ORF">SEA_QUI_97</name>
</gene>
<sequence>MNTLSIFKAVTELVVATGVSSIVSNASKAAVPENARLIKKISVGVGTFILSNMVADQAVKYTKDKIDKGIEEFEKTKVAIAEAKEEAEKEKS</sequence>
<evidence type="ECO:0000313" key="1">
    <source>
        <dbReference type="EMBL" id="QED11587.1"/>
    </source>
</evidence>
<dbReference type="GeneID" id="77936459"/>
<name>A0A5B8WII4_9CAUD</name>
<accession>A0A5B8WII4</accession>
<proteinExistence type="predicted"/>
<dbReference type="Proteomes" id="UP000321915">
    <property type="component" value="Segment"/>
</dbReference>
<dbReference type="EMBL" id="MN183282">
    <property type="protein sequence ID" value="QED11587.1"/>
    <property type="molecule type" value="Genomic_DNA"/>
</dbReference>
<protein>
    <submittedName>
        <fullName evidence="1">Uncharacterized protein</fullName>
    </submittedName>
</protein>
<dbReference type="KEGG" id="vg:77936459"/>